<dbReference type="OrthoDB" id="10437351at2759"/>
<evidence type="ECO:0000313" key="1">
    <source>
        <dbReference type="EMBL" id="KRY57831.1"/>
    </source>
</evidence>
<sequence length="71" mass="8144">MNKNSMKESIKIVGVNSAKWEKMELCSSHFLLHFQLSIASPRLINGCSYSHVDAQNKHLLKHEKYKLTITS</sequence>
<reference evidence="1 2" key="1">
    <citation type="submission" date="2015-01" db="EMBL/GenBank/DDBJ databases">
        <title>Evolution of Trichinella species and genotypes.</title>
        <authorList>
            <person name="Korhonen P.K."/>
            <person name="Edoardo P."/>
            <person name="Giuseppe L.R."/>
            <person name="Gasser R.B."/>
        </authorList>
    </citation>
    <scope>NUCLEOTIDE SEQUENCE [LARGE SCALE GENOMIC DNA]</scope>
    <source>
        <strain evidence="1">ISS120</strain>
    </source>
</reference>
<gene>
    <name evidence="1" type="ORF">T03_2853</name>
</gene>
<evidence type="ECO:0000313" key="2">
    <source>
        <dbReference type="Proteomes" id="UP000054653"/>
    </source>
</evidence>
<proteinExistence type="predicted"/>
<organism evidence="1 2">
    <name type="scientific">Trichinella britovi</name>
    <name type="common">Parasitic roundworm</name>
    <dbReference type="NCBI Taxonomy" id="45882"/>
    <lineage>
        <taxon>Eukaryota</taxon>
        <taxon>Metazoa</taxon>
        <taxon>Ecdysozoa</taxon>
        <taxon>Nematoda</taxon>
        <taxon>Enoplea</taxon>
        <taxon>Dorylaimia</taxon>
        <taxon>Trichinellida</taxon>
        <taxon>Trichinellidae</taxon>
        <taxon>Trichinella</taxon>
    </lineage>
</organism>
<comment type="caution">
    <text evidence="1">The sequence shown here is derived from an EMBL/GenBank/DDBJ whole genome shotgun (WGS) entry which is preliminary data.</text>
</comment>
<dbReference type="EMBL" id="JYDI01000027">
    <property type="protein sequence ID" value="KRY57831.1"/>
    <property type="molecule type" value="Genomic_DNA"/>
</dbReference>
<protein>
    <submittedName>
        <fullName evidence="1">Uncharacterized protein</fullName>
    </submittedName>
</protein>
<name>A0A0V1D8M4_TRIBR</name>
<keyword evidence="2" id="KW-1185">Reference proteome</keyword>
<dbReference type="Proteomes" id="UP000054653">
    <property type="component" value="Unassembled WGS sequence"/>
</dbReference>
<accession>A0A0V1D8M4</accession>
<dbReference type="AlphaFoldDB" id="A0A0V1D8M4"/>